<dbReference type="RefSeq" id="WP_011611588.1">
    <property type="nucleotide sequence ID" value="NC_008312.1"/>
</dbReference>
<reference evidence="3" key="1">
    <citation type="submission" date="2006-06" db="EMBL/GenBank/DDBJ databases">
        <title>Complete sequence of Trichodesmium erythraeum IMS101.</title>
        <authorList>
            <consortium name="US DOE Joint Genome Institute"/>
            <person name="Copeland A."/>
            <person name="Lucas S."/>
            <person name="Lapidus A."/>
            <person name="Barry K."/>
            <person name="Detter J.C."/>
            <person name="Glavina del Rio T."/>
            <person name="Hammon N."/>
            <person name="Israni S."/>
            <person name="Dalin E."/>
            <person name="Tice H."/>
            <person name="Pitluck S."/>
            <person name="Kiss H."/>
            <person name="Munk A.C."/>
            <person name="Brettin T."/>
            <person name="Bruce D."/>
            <person name="Han C."/>
            <person name="Tapia R."/>
            <person name="Gilna P."/>
            <person name="Schmutz J."/>
            <person name="Larimer F."/>
            <person name="Land M."/>
            <person name="Hauser L."/>
            <person name="Kyrpides N."/>
            <person name="Kim E."/>
            <person name="Richardson P."/>
        </authorList>
    </citation>
    <scope>NUCLEOTIDE SEQUENCE [LARGE SCALE GENOMIC DNA]</scope>
    <source>
        <strain evidence="3">IMS101</strain>
    </source>
</reference>
<name>Q113V9_TRIEI</name>
<dbReference type="InterPro" id="IPR025960">
    <property type="entry name" value="RVT_N"/>
</dbReference>
<feature type="region of interest" description="Disordered" evidence="1">
    <location>
        <begin position="23"/>
        <end position="49"/>
    </location>
</feature>
<dbReference type="eggNOG" id="COG3344">
    <property type="taxonomic scope" value="Bacteria"/>
</dbReference>
<dbReference type="GO" id="GO:0003964">
    <property type="term" value="F:RNA-directed DNA polymerase activity"/>
    <property type="evidence" value="ECO:0007669"/>
    <property type="project" value="UniProtKB-KW"/>
</dbReference>
<evidence type="ECO:0000256" key="1">
    <source>
        <dbReference type="SAM" id="MobiDB-lite"/>
    </source>
</evidence>
<protein>
    <submittedName>
        <fullName evidence="3">Reverse transcriptase-like</fullName>
    </submittedName>
</protein>
<organism evidence="3">
    <name type="scientific">Trichodesmium erythraeum (strain IMS101)</name>
    <dbReference type="NCBI Taxonomy" id="203124"/>
    <lineage>
        <taxon>Bacteria</taxon>
        <taxon>Bacillati</taxon>
        <taxon>Cyanobacteriota</taxon>
        <taxon>Cyanophyceae</taxon>
        <taxon>Oscillatoriophycideae</taxon>
        <taxon>Oscillatoriales</taxon>
        <taxon>Microcoleaceae</taxon>
        <taxon>Trichodesmium</taxon>
    </lineage>
</organism>
<accession>Q113V9</accession>
<feature type="domain" description="Reverse transcriptase N-terminal" evidence="2">
    <location>
        <begin position="2"/>
        <end position="40"/>
    </location>
</feature>
<dbReference type="AlphaFoldDB" id="Q113V9"/>
<keyword evidence="3" id="KW-0695">RNA-directed DNA polymerase</keyword>
<dbReference type="HOGENOM" id="CLU_3141924_0_0_3"/>
<evidence type="ECO:0000313" key="3">
    <source>
        <dbReference type="EMBL" id="ABG51215.1"/>
    </source>
</evidence>
<sequence length="49" mass="5472">MRFMPKSYYALVLSVRRAFQDNQGKKTAGMDGIKKLSPKQGSPLSKPSK</sequence>
<proteinExistence type="predicted"/>
<keyword evidence="3" id="KW-0808">Transferase</keyword>
<feature type="compositionally biased region" description="Polar residues" evidence="1">
    <location>
        <begin position="39"/>
        <end position="49"/>
    </location>
</feature>
<dbReference type="EMBL" id="CP000393">
    <property type="protein sequence ID" value="ABG51215.1"/>
    <property type="molecule type" value="Genomic_DNA"/>
</dbReference>
<dbReference type="KEGG" id="ter:Tery_1963"/>
<keyword evidence="3" id="KW-0548">Nucleotidyltransferase</keyword>
<evidence type="ECO:0000259" key="2">
    <source>
        <dbReference type="Pfam" id="PF13655"/>
    </source>
</evidence>
<dbReference type="Pfam" id="PF13655">
    <property type="entry name" value="RVT_N"/>
    <property type="match status" value="1"/>
</dbReference>
<gene>
    <name evidence="3" type="ordered locus">Tery_1963</name>
</gene>